<dbReference type="AlphaFoldDB" id="A0A7J6FLW6"/>
<accession>A0A7J6FLW6</accession>
<proteinExistence type="predicted"/>
<sequence>MDHKILQNNCCSILHFFTSRKVRLVSWLKKSGTEPVRLFQFNLRNLRFLSLAMAGGMGPVRLTCLWRSRFSSSEREGSRRVVEKMRVKMMVVTDLLFMGFELVLTCVKNNGR</sequence>
<evidence type="ECO:0000313" key="2">
    <source>
        <dbReference type="Proteomes" id="UP000525078"/>
    </source>
</evidence>
<organism evidence="1 2">
    <name type="scientific">Cannabis sativa</name>
    <name type="common">Hemp</name>
    <name type="synonym">Marijuana</name>
    <dbReference type="NCBI Taxonomy" id="3483"/>
    <lineage>
        <taxon>Eukaryota</taxon>
        <taxon>Viridiplantae</taxon>
        <taxon>Streptophyta</taxon>
        <taxon>Embryophyta</taxon>
        <taxon>Tracheophyta</taxon>
        <taxon>Spermatophyta</taxon>
        <taxon>Magnoliopsida</taxon>
        <taxon>eudicotyledons</taxon>
        <taxon>Gunneridae</taxon>
        <taxon>Pentapetalae</taxon>
        <taxon>rosids</taxon>
        <taxon>fabids</taxon>
        <taxon>Rosales</taxon>
        <taxon>Cannabaceae</taxon>
        <taxon>Cannabis</taxon>
    </lineage>
</organism>
<dbReference type="EMBL" id="JAATIP010000116">
    <property type="protein sequence ID" value="KAF4370740.1"/>
    <property type="molecule type" value="Genomic_DNA"/>
</dbReference>
<evidence type="ECO:0000313" key="1">
    <source>
        <dbReference type="EMBL" id="KAF4370740.1"/>
    </source>
</evidence>
<protein>
    <submittedName>
        <fullName evidence="1">Uncharacterized protein</fullName>
    </submittedName>
</protein>
<comment type="caution">
    <text evidence="1">The sequence shown here is derived from an EMBL/GenBank/DDBJ whole genome shotgun (WGS) entry which is preliminary data.</text>
</comment>
<gene>
    <name evidence="1" type="ORF">F8388_025119</name>
</gene>
<dbReference type="Proteomes" id="UP000525078">
    <property type="component" value="Unassembled WGS sequence"/>
</dbReference>
<reference evidence="1 2" key="1">
    <citation type="journal article" date="2020" name="bioRxiv">
        <title>Sequence and annotation of 42 cannabis genomes reveals extensive copy number variation in cannabinoid synthesis and pathogen resistance genes.</title>
        <authorList>
            <person name="Mckernan K.J."/>
            <person name="Helbert Y."/>
            <person name="Kane L.T."/>
            <person name="Ebling H."/>
            <person name="Zhang L."/>
            <person name="Liu B."/>
            <person name="Eaton Z."/>
            <person name="Mclaughlin S."/>
            <person name="Kingan S."/>
            <person name="Baybayan P."/>
            <person name="Concepcion G."/>
            <person name="Jordan M."/>
            <person name="Riva A."/>
            <person name="Barbazuk W."/>
            <person name="Harkins T."/>
        </authorList>
    </citation>
    <scope>NUCLEOTIDE SEQUENCE [LARGE SCALE GENOMIC DNA]</scope>
    <source>
        <strain evidence="2">cv. Jamaican Lion 4</strain>
        <tissue evidence="1">Leaf</tissue>
    </source>
</reference>
<name>A0A7J6FLW6_CANSA</name>